<dbReference type="HOGENOM" id="CLU_3270338_0_0_9"/>
<comment type="caution">
    <text evidence="1">The sequence shown here is derived from an EMBL/GenBank/DDBJ whole genome shotgun (WGS) entry which is preliminary data.</text>
</comment>
<reference evidence="1 2" key="1">
    <citation type="submission" date="2007-09" db="EMBL/GenBank/DDBJ databases">
        <title>Draft genome sequence of Faecalibacterium prausnitzii M21/2.</title>
        <authorList>
            <person name="Sudarsanam P."/>
            <person name="Ley R."/>
            <person name="Guruge J."/>
            <person name="Turnbaugh P.J."/>
            <person name="Mahowald M."/>
            <person name="Liep D."/>
            <person name="Gordon J."/>
        </authorList>
    </citation>
    <scope>NUCLEOTIDE SEQUENCE [LARGE SCALE GENOMIC DNA]</scope>
    <source>
        <strain evidence="1 2">M21/2</strain>
    </source>
</reference>
<dbReference type="AlphaFoldDB" id="A8SAN4"/>
<accession>A8SAN4</accession>
<name>A8SAN4_9FIRM</name>
<dbReference type="Proteomes" id="UP000005945">
    <property type="component" value="Unassembled WGS sequence"/>
</dbReference>
<evidence type="ECO:0000313" key="2">
    <source>
        <dbReference type="Proteomes" id="UP000005945"/>
    </source>
</evidence>
<proteinExistence type="predicted"/>
<protein>
    <submittedName>
        <fullName evidence="1">Uncharacterized protein</fullName>
    </submittedName>
</protein>
<reference evidence="1 2" key="2">
    <citation type="submission" date="2007-09" db="EMBL/GenBank/DDBJ databases">
        <authorList>
            <person name="Fulton L."/>
            <person name="Clifton S."/>
            <person name="Fulton B."/>
            <person name="Xu J."/>
            <person name="Minx P."/>
            <person name="Pepin K.H."/>
            <person name="Johnson M."/>
            <person name="Thiruvilangam P."/>
            <person name="Bhonagiri V."/>
            <person name="Nash W.E."/>
            <person name="Mardis E.R."/>
            <person name="Wilson R.K."/>
        </authorList>
    </citation>
    <scope>NUCLEOTIDE SEQUENCE [LARGE SCALE GENOMIC DNA]</scope>
    <source>
        <strain evidence="1 2">M21/2</strain>
    </source>
</reference>
<gene>
    <name evidence="1" type="ORF">FAEPRAM212_01421</name>
</gene>
<organism evidence="1 2">
    <name type="scientific">Faecalibacterium prausnitzii M21/2</name>
    <dbReference type="NCBI Taxonomy" id="411485"/>
    <lineage>
        <taxon>Bacteria</taxon>
        <taxon>Bacillati</taxon>
        <taxon>Bacillota</taxon>
        <taxon>Clostridia</taxon>
        <taxon>Eubacteriales</taxon>
        <taxon>Oscillospiraceae</taxon>
        <taxon>Faecalibacterium</taxon>
    </lineage>
</organism>
<evidence type="ECO:0000313" key="1">
    <source>
        <dbReference type="EMBL" id="EDP21600.1"/>
    </source>
</evidence>
<dbReference type="EMBL" id="ABED02000025">
    <property type="protein sequence ID" value="EDP21600.1"/>
    <property type="molecule type" value="Genomic_DNA"/>
</dbReference>
<sequence>MPAACALGMISGKYIFIAIFKNSANQNGSFAICSLRMLLVH</sequence>